<keyword evidence="3" id="KW-1003">Cell membrane</keyword>
<organism evidence="10 11">
    <name type="scientific">Ottowia cancrivicina</name>
    <dbReference type="NCBI Taxonomy" id="3040346"/>
    <lineage>
        <taxon>Bacteria</taxon>
        <taxon>Pseudomonadati</taxon>
        <taxon>Pseudomonadota</taxon>
        <taxon>Betaproteobacteria</taxon>
        <taxon>Burkholderiales</taxon>
        <taxon>Comamonadaceae</taxon>
        <taxon>Ottowia</taxon>
    </lineage>
</organism>
<name>A0AAW6RK62_9BURK</name>
<feature type="transmembrane region" description="Helical" evidence="8">
    <location>
        <begin position="171"/>
        <end position="195"/>
    </location>
</feature>
<evidence type="ECO:0000256" key="7">
    <source>
        <dbReference type="RuleBase" id="RU000320"/>
    </source>
</evidence>
<evidence type="ECO:0000256" key="8">
    <source>
        <dbReference type="SAM" id="Phobius"/>
    </source>
</evidence>
<dbReference type="NCBIfam" id="NF009309">
    <property type="entry name" value="PRK12666.1"/>
    <property type="match status" value="1"/>
</dbReference>
<dbReference type="InterPro" id="IPR001750">
    <property type="entry name" value="ND/Mrp_TM"/>
</dbReference>
<sequence length="473" mass="49540">MDALIARLMPHLIVMPVLLPLGTAALMLLLGPQRRPLKAVVNVASCLLGLCVSLALLRWTLTEGGAAAVGIYMPSNWPVPYGIVLVLDRLSAMMLALTSLLALAAVLYSSARWHKAGVYFHPLFQLQVMGLSGAFLTGDLFNLFVFFEIMLTASYGLLLHGSSPARVRAGLHYIAVNLMASTLFLIGIAMLYGVTGTLNLADMAMMVPAIAEDDRGLLHAGAAIMAIAFLVKAAAWPLNFWLPAAYSSAAAPVAALFAIMTKLGVYAVLRVWTLLFPASAGVSALFGGDLLIWMGLATVAFGAIGVLATQQLARMTAFAAILSSGTLLAAIGFGQPAVTGAALYYAFSSTLAIAALFLLIELVKRASESEEQIALISDTVFEEDEAFADYQASPASLPDVNLDDDEQALIGRAIPFAMAFLGLSFALCALLIAGLPPLSGFIGKFAMLTALLQPAGMGAAMPEAASLPVNEAA</sequence>
<dbReference type="GO" id="GO:0005886">
    <property type="term" value="C:plasma membrane"/>
    <property type="evidence" value="ECO:0007669"/>
    <property type="project" value="UniProtKB-SubCell"/>
</dbReference>
<dbReference type="PANTHER" id="PTHR42703">
    <property type="entry name" value="NADH DEHYDROGENASE"/>
    <property type="match status" value="1"/>
</dbReference>
<dbReference type="RefSeq" id="WP_279525266.1">
    <property type="nucleotide sequence ID" value="NZ_JARVII010000050.1"/>
</dbReference>
<evidence type="ECO:0000256" key="5">
    <source>
        <dbReference type="ARBA" id="ARBA00022989"/>
    </source>
</evidence>
<comment type="similarity">
    <text evidence="2">Belongs to the CPA3 antiporters (TC 2.A.63) subunit D family.</text>
</comment>
<feature type="transmembrane region" description="Helical" evidence="8">
    <location>
        <begin position="216"/>
        <end position="234"/>
    </location>
</feature>
<feature type="transmembrane region" description="Helical" evidence="8">
    <location>
        <begin position="39"/>
        <end position="61"/>
    </location>
</feature>
<evidence type="ECO:0000259" key="9">
    <source>
        <dbReference type="Pfam" id="PF00361"/>
    </source>
</evidence>
<feature type="transmembrane region" description="Helical" evidence="8">
    <location>
        <begin position="240"/>
        <end position="260"/>
    </location>
</feature>
<evidence type="ECO:0000313" key="11">
    <source>
        <dbReference type="Proteomes" id="UP001237156"/>
    </source>
</evidence>
<dbReference type="EMBL" id="JARVII010000050">
    <property type="protein sequence ID" value="MDG9700574.1"/>
    <property type="molecule type" value="Genomic_DNA"/>
</dbReference>
<keyword evidence="6 8" id="KW-0472">Membrane</keyword>
<evidence type="ECO:0000256" key="4">
    <source>
        <dbReference type="ARBA" id="ARBA00022692"/>
    </source>
</evidence>
<feature type="transmembrane region" description="Helical" evidence="8">
    <location>
        <begin position="81"/>
        <end position="108"/>
    </location>
</feature>
<accession>A0AAW6RK62</accession>
<feature type="transmembrane region" description="Helical" evidence="8">
    <location>
        <begin position="416"/>
        <end position="435"/>
    </location>
</feature>
<feature type="transmembrane region" description="Helical" evidence="8">
    <location>
        <begin position="128"/>
        <end position="151"/>
    </location>
</feature>
<dbReference type="AlphaFoldDB" id="A0AAW6RK62"/>
<evidence type="ECO:0000256" key="2">
    <source>
        <dbReference type="ARBA" id="ARBA00005346"/>
    </source>
</evidence>
<dbReference type="Pfam" id="PF00361">
    <property type="entry name" value="Proton_antipo_M"/>
    <property type="match status" value="1"/>
</dbReference>
<feature type="transmembrane region" description="Helical" evidence="8">
    <location>
        <begin position="12"/>
        <end position="32"/>
    </location>
</feature>
<keyword evidence="4 7" id="KW-0812">Transmembrane</keyword>
<keyword evidence="5 8" id="KW-1133">Transmembrane helix</keyword>
<protein>
    <submittedName>
        <fullName evidence="10">Monovalent cation/H+ antiporter subunit D</fullName>
    </submittedName>
</protein>
<dbReference type="Proteomes" id="UP001237156">
    <property type="component" value="Unassembled WGS sequence"/>
</dbReference>
<evidence type="ECO:0000313" key="10">
    <source>
        <dbReference type="EMBL" id="MDG9700574.1"/>
    </source>
</evidence>
<evidence type="ECO:0000256" key="1">
    <source>
        <dbReference type="ARBA" id="ARBA00004651"/>
    </source>
</evidence>
<comment type="subcellular location">
    <subcellularLocation>
        <location evidence="1">Cell membrane</location>
        <topology evidence="1">Multi-pass membrane protein</topology>
    </subcellularLocation>
    <subcellularLocation>
        <location evidence="7">Membrane</location>
        <topology evidence="7">Multi-pass membrane protein</topology>
    </subcellularLocation>
</comment>
<proteinExistence type="inferred from homology"/>
<evidence type="ECO:0000256" key="3">
    <source>
        <dbReference type="ARBA" id="ARBA00022475"/>
    </source>
</evidence>
<feature type="non-terminal residue" evidence="10">
    <location>
        <position position="473"/>
    </location>
</feature>
<dbReference type="InterPro" id="IPR050586">
    <property type="entry name" value="CPA3_Na-H_Antiporter_D"/>
</dbReference>
<keyword evidence="11" id="KW-1185">Reference proteome</keyword>
<feature type="domain" description="NADH:quinone oxidoreductase/Mrp antiporter transmembrane" evidence="9">
    <location>
        <begin position="138"/>
        <end position="375"/>
    </location>
</feature>
<reference evidence="10 11" key="1">
    <citation type="submission" date="2023-04" db="EMBL/GenBank/DDBJ databases">
        <title>Ottowia paracancer sp. nov., isolated from human stomach.</title>
        <authorList>
            <person name="Song Y."/>
        </authorList>
    </citation>
    <scope>NUCLEOTIDE SEQUENCE [LARGE SCALE GENOMIC DNA]</scope>
    <source>
        <strain evidence="10 11">10c7w1</strain>
    </source>
</reference>
<feature type="transmembrane region" description="Helical" evidence="8">
    <location>
        <begin position="342"/>
        <end position="363"/>
    </location>
</feature>
<comment type="caution">
    <text evidence="10">The sequence shown here is derived from an EMBL/GenBank/DDBJ whole genome shotgun (WGS) entry which is preliminary data.</text>
</comment>
<feature type="transmembrane region" description="Helical" evidence="8">
    <location>
        <begin position="292"/>
        <end position="309"/>
    </location>
</feature>
<feature type="transmembrane region" description="Helical" evidence="8">
    <location>
        <begin position="316"/>
        <end position="336"/>
    </location>
</feature>
<evidence type="ECO:0000256" key="6">
    <source>
        <dbReference type="ARBA" id="ARBA00023136"/>
    </source>
</evidence>
<gene>
    <name evidence="10" type="ORF">QB898_12850</name>
</gene>
<dbReference type="PANTHER" id="PTHR42703:SF1">
    <property type="entry name" value="NA(+)_H(+) ANTIPORTER SUBUNIT D1"/>
    <property type="match status" value="1"/>
</dbReference>